<dbReference type="Proteomes" id="UP000749646">
    <property type="component" value="Unassembled WGS sequence"/>
</dbReference>
<dbReference type="EMBL" id="JAAAHW010008792">
    <property type="protein sequence ID" value="KAF9943836.1"/>
    <property type="molecule type" value="Genomic_DNA"/>
</dbReference>
<evidence type="ECO:0000313" key="2">
    <source>
        <dbReference type="Proteomes" id="UP000749646"/>
    </source>
</evidence>
<protein>
    <submittedName>
        <fullName evidence="1">Uncharacterized protein</fullName>
    </submittedName>
</protein>
<dbReference type="AlphaFoldDB" id="A0A9P6IPL5"/>
<sequence length="63" mass="7347">MDDEYQSFRTPDGSIKRIEVSTDEETGLKIIFWEDIQFQFPGTSYVMNGDIGISLARDSKRRR</sequence>
<organism evidence="1 2">
    <name type="scientific">Modicella reniformis</name>
    <dbReference type="NCBI Taxonomy" id="1440133"/>
    <lineage>
        <taxon>Eukaryota</taxon>
        <taxon>Fungi</taxon>
        <taxon>Fungi incertae sedis</taxon>
        <taxon>Mucoromycota</taxon>
        <taxon>Mortierellomycotina</taxon>
        <taxon>Mortierellomycetes</taxon>
        <taxon>Mortierellales</taxon>
        <taxon>Mortierellaceae</taxon>
        <taxon>Modicella</taxon>
    </lineage>
</organism>
<accession>A0A9P6IPL5</accession>
<proteinExistence type="predicted"/>
<keyword evidence="2" id="KW-1185">Reference proteome</keyword>
<dbReference type="OrthoDB" id="2352243at2759"/>
<evidence type="ECO:0000313" key="1">
    <source>
        <dbReference type="EMBL" id="KAF9943836.1"/>
    </source>
</evidence>
<reference evidence="1" key="1">
    <citation type="journal article" date="2020" name="Fungal Divers.">
        <title>Resolving the Mortierellaceae phylogeny through synthesis of multi-gene phylogenetics and phylogenomics.</title>
        <authorList>
            <person name="Vandepol N."/>
            <person name="Liber J."/>
            <person name="Desiro A."/>
            <person name="Na H."/>
            <person name="Kennedy M."/>
            <person name="Barry K."/>
            <person name="Grigoriev I.V."/>
            <person name="Miller A.N."/>
            <person name="O'Donnell K."/>
            <person name="Stajich J.E."/>
            <person name="Bonito G."/>
        </authorList>
    </citation>
    <scope>NUCLEOTIDE SEQUENCE</scope>
    <source>
        <strain evidence="1">MES-2147</strain>
    </source>
</reference>
<name>A0A9P6IPL5_9FUNG</name>
<gene>
    <name evidence="1" type="ORF">BGZ65_000151</name>
</gene>
<comment type="caution">
    <text evidence="1">The sequence shown here is derived from an EMBL/GenBank/DDBJ whole genome shotgun (WGS) entry which is preliminary data.</text>
</comment>
<feature type="non-terminal residue" evidence="1">
    <location>
        <position position="63"/>
    </location>
</feature>